<proteinExistence type="predicted"/>
<name>A0AA35TDE0_GEOBA</name>
<keyword evidence="2" id="KW-1185">Reference proteome</keyword>
<evidence type="ECO:0000313" key="2">
    <source>
        <dbReference type="Proteomes" id="UP001174909"/>
    </source>
</evidence>
<sequence length="45" mass="4809">MLPASSELAACVLSPRGQGVWLAGRAGCLSPSRQLLSNERWSTHD</sequence>
<accession>A0AA35TDE0</accession>
<dbReference type="AlphaFoldDB" id="A0AA35TDE0"/>
<dbReference type="EMBL" id="CASHTH010003547">
    <property type="protein sequence ID" value="CAI8046250.1"/>
    <property type="molecule type" value="Genomic_DNA"/>
</dbReference>
<organism evidence="1 2">
    <name type="scientific">Geodia barretti</name>
    <name type="common">Barrett's horny sponge</name>
    <dbReference type="NCBI Taxonomy" id="519541"/>
    <lineage>
        <taxon>Eukaryota</taxon>
        <taxon>Metazoa</taxon>
        <taxon>Porifera</taxon>
        <taxon>Demospongiae</taxon>
        <taxon>Heteroscleromorpha</taxon>
        <taxon>Tetractinellida</taxon>
        <taxon>Astrophorina</taxon>
        <taxon>Geodiidae</taxon>
        <taxon>Geodia</taxon>
    </lineage>
</organism>
<evidence type="ECO:0000313" key="1">
    <source>
        <dbReference type="EMBL" id="CAI8046250.1"/>
    </source>
</evidence>
<protein>
    <submittedName>
        <fullName evidence="1">Uncharacterized protein</fullName>
    </submittedName>
</protein>
<gene>
    <name evidence="1" type="ORF">GBAR_LOCUS25557</name>
</gene>
<comment type="caution">
    <text evidence="1">The sequence shown here is derived from an EMBL/GenBank/DDBJ whole genome shotgun (WGS) entry which is preliminary data.</text>
</comment>
<dbReference type="Proteomes" id="UP001174909">
    <property type="component" value="Unassembled WGS sequence"/>
</dbReference>
<reference evidence="1" key="1">
    <citation type="submission" date="2023-03" db="EMBL/GenBank/DDBJ databases">
        <authorList>
            <person name="Steffen K."/>
            <person name="Cardenas P."/>
        </authorList>
    </citation>
    <scope>NUCLEOTIDE SEQUENCE</scope>
</reference>